<dbReference type="GO" id="GO:0005524">
    <property type="term" value="F:ATP binding"/>
    <property type="evidence" value="ECO:0007669"/>
    <property type="project" value="UniProtKB-KW"/>
</dbReference>
<gene>
    <name evidence="14" type="primary">argB</name>
    <name evidence="14" type="ORF">ASNER_236</name>
</gene>
<dbReference type="PATRIC" id="fig|1133592.3.peg.219"/>
<protein>
    <recommendedName>
        <fullName evidence="3">Acetylglutamate kinase</fullName>
        <ecNumber evidence="2">2.7.2.8</ecNumber>
    </recommendedName>
    <alternativeName>
        <fullName evidence="10">N-acetyl-L-glutamate 5-phosphotransferase</fullName>
    </alternativeName>
    <alternativeName>
        <fullName evidence="11">NAG kinase</fullName>
    </alternativeName>
</protein>
<evidence type="ECO:0000256" key="8">
    <source>
        <dbReference type="ARBA" id="ARBA00022777"/>
    </source>
</evidence>
<reference evidence="14 15" key="1">
    <citation type="journal article" date="2013" name="Environ. Microbiol.">
        <title>The nutrient supplying capabilities of Uzinura, an endosymbiont of armoured scale insects.</title>
        <authorList>
            <person name="Sabree Z.L."/>
            <person name="Huang C.Y."/>
            <person name="Okusu A."/>
            <person name="Moran N.A."/>
            <person name="Normark B.B."/>
        </authorList>
    </citation>
    <scope>NUCLEOTIDE SEQUENCE [LARGE SCALE GENOMIC DNA]</scope>
    <source>
        <strain evidence="14 15">ASNER</strain>
    </source>
</reference>
<dbReference type="InterPro" id="IPR001048">
    <property type="entry name" value="Asp/Glu/Uridylate_kinase"/>
</dbReference>
<evidence type="ECO:0000256" key="6">
    <source>
        <dbReference type="ARBA" id="ARBA00022679"/>
    </source>
</evidence>
<proteinExistence type="predicted"/>
<dbReference type="Pfam" id="PF00696">
    <property type="entry name" value="AA_kinase"/>
    <property type="match status" value="1"/>
</dbReference>
<comment type="pathway">
    <text evidence="1">Amino-acid biosynthesis; L-arginine biosynthesis; N(2)-acetyl-L-ornithine from L-glutamate: step 2/4.</text>
</comment>
<keyword evidence="9" id="KW-0067">ATP-binding</keyword>
<dbReference type="HOGENOM" id="CLU_053680_1_0_10"/>
<keyword evidence="15" id="KW-1185">Reference proteome</keyword>
<evidence type="ECO:0000313" key="14">
    <source>
        <dbReference type="EMBL" id="AGC66990.1"/>
    </source>
</evidence>
<dbReference type="PANTHER" id="PTHR23342:SF0">
    <property type="entry name" value="N-ACETYLGLUTAMATE SYNTHASE, MITOCHONDRIAL"/>
    <property type="match status" value="1"/>
</dbReference>
<dbReference type="EMBL" id="CP003263">
    <property type="protein sequence ID" value="AGC66990.1"/>
    <property type="molecule type" value="Genomic_DNA"/>
</dbReference>
<dbReference type="STRING" id="1133592.ASNER_236"/>
<accession>L7VG90</accession>
<evidence type="ECO:0000256" key="5">
    <source>
        <dbReference type="ARBA" id="ARBA00022605"/>
    </source>
</evidence>
<dbReference type="AlphaFoldDB" id="L7VG90"/>
<dbReference type="GO" id="GO:0003991">
    <property type="term" value="F:acetylglutamate kinase activity"/>
    <property type="evidence" value="ECO:0007669"/>
    <property type="project" value="UniProtKB-EC"/>
</dbReference>
<dbReference type="InterPro" id="IPR004662">
    <property type="entry name" value="AcgluKinase_fam"/>
</dbReference>
<dbReference type="PIRSF" id="PIRSF000728">
    <property type="entry name" value="NAGK"/>
    <property type="match status" value="1"/>
</dbReference>
<evidence type="ECO:0000256" key="7">
    <source>
        <dbReference type="ARBA" id="ARBA00022741"/>
    </source>
</evidence>
<evidence type="ECO:0000256" key="12">
    <source>
        <dbReference type="ARBA" id="ARBA00048141"/>
    </source>
</evidence>
<dbReference type="GO" id="GO:0006526">
    <property type="term" value="P:L-arginine biosynthetic process"/>
    <property type="evidence" value="ECO:0007669"/>
    <property type="project" value="UniProtKB-KW"/>
</dbReference>
<feature type="domain" description="Aspartate/glutamate/uridylate kinase" evidence="13">
    <location>
        <begin position="1"/>
        <end position="238"/>
    </location>
</feature>
<dbReference type="Gene3D" id="3.40.1160.10">
    <property type="entry name" value="Acetylglutamate kinase-like"/>
    <property type="match status" value="1"/>
</dbReference>
<dbReference type="CDD" id="cd04238">
    <property type="entry name" value="AAK_NAGK-like"/>
    <property type="match status" value="1"/>
</dbReference>
<evidence type="ECO:0000256" key="4">
    <source>
        <dbReference type="ARBA" id="ARBA00022571"/>
    </source>
</evidence>
<keyword evidence="8 14" id="KW-0418">Kinase</keyword>
<dbReference type="InterPro" id="IPR036393">
    <property type="entry name" value="AceGlu_kinase-like_sf"/>
</dbReference>
<keyword evidence="5" id="KW-0028">Amino-acid biosynthesis</keyword>
<keyword evidence="4" id="KW-0055">Arginine biosynthesis</keyword>
<sequence length="255" mass="29053">MLHVVKIGGKLIEDEFLLDTFLKNFHKLRGSKILIHGGGKYASILSKRLGLYPKIVKGRRITNMKTLEVLIMSYAGLLNKALVASLEKLGTSTLGLSGADGNLIQSIRRYVKSIDYGHVGDFNKESVNIKDLYSLIQLNYVPVFCAITHDAKGHLLNTNADTIASYIAISMKEIEEICLHYCFEKRGILRNLEDANSYYTKINFDNFYKFRIFYQGMIPKLENAFYALKKGVRKVNILHPSSLFCRRKDKTLLYL</sequence>
<comment type="catalytic activity">
    <reaction evidence="12">
        <text>N-acetyl-L-glutamate + ATP = N-acetyl-L-glutamyl 5-phosphate + ADP</text>
        <dbReference type="Rhea" id="RHEA:14629"/>
        <dbReference type="ChEBI" id="CHEBI:30616"/>
        <dbReference type="ChEBI" id="CHEBI:44337"/>
        <dbReference type="ChEBI" id="CHEBI:57936"/>
        <dbReference type="ChEBI" id="CHEBI:456216"/>
        <dbReference type="EC" id="2.7.2.8"/>
    </reaction>
</comment>
<dbReference type="KEGG" id="udi:ASNER_236"/>
<keyword evidence="7" id="KW-0547">Nucleotide-binding</keyword>
<evidence type="ECO:0000256" key="1">
    <source>
        <dbReference type="ARBA" id="ARBA00004828"/>
    </source>
</evidence>
<dbReference type="EC" id="2.7.2.8" evidence="2"/>
<evidence type="ECO:0000259" key="13">
    <source>
        <dbReference type="Pfam" id="PF00696"/>
    </source>
</evidence>
<evidence type="ECO:0000256" key="2">
    <source>
        <dbReference type="ARBA" id="ARBA00013065"/>
    </source>
</evidence>
<evidence type="ECO:0000256" key="11">
    <source>
        <dbReference type="ARBA" id="ARBA00030639"/>
    </source>
</evidence>
<dbReference type="NCBIfam" id="TIGR00761">
    <property type="entry name" value="argB"/>
    <property type="match status" value="1"/>
</dbReference>
<dbReference type="PANTHER" id="PTHR23342">
    <property type="entry name" value="N-ACETYLGLUTAMATE SYNTHASE"/>
    <property type="match status" value="1"/>
</dbReference>
<dbReference type="SUPFAM" id="SSF53633">
    <property type="entry name" value="Carbamate kinase-like"/>
    <property type="match status" value="1"/>
</dbReference>
<keyword evidence="6" id="KW-0808">Transferase</keyword>
<dbReference type="Proteomes" id="UP000011174">
    <property type="component" value="Chromosome"/>
</dbReference>
<name>L7VG90_9FLAO</name>
<evidence type="ECO:0000313" key="15">
    <source>
        <dbReference type="Proteomes" id="UP000011174"/>
    </source>
</evidence>
<dbReference type="OrthoDB" id="9803155at2"/>
<evidence type="ECO:0000256" key="9">
    <source>
        <dbReference type="ARBA" id="ARBA00022840"/>
    </source>
</evidence>
<organism evidence="14 15">
    <name type="scientific">Candidatus Uzinura diaspidicola str. ASNER</name>
    <dbReference type="NCBI Taxonomy" id="1133592"/>
    <lineage>
        <taxon>Bacteria</taxon>
        <taxon>Pseudomonadati</taxon>
        <taxon>Bacteroidota</taxon>
        <taxon>Flavobacteriia</taxon>
        <taxon>Flavobacteriales</taxon>
        <taxon>Candidatus Uzinura</taxon>
    </lineage>
</organism>
<evidence type="ECO:0000256" key="10">
    <source>
        <dbReference type="ARBA" id="ARBA00030178"/>
    </source>
</evidence>
<dbReference type="GO" id="GO:0005737">
    <property type="term" value="C:cytoplasm"/>
    <property type="evidence" value="ECO:0007669"/>
    <property type="project" value="InterPro"/>
</dbReference>
<evidence type="ECO:0000256" key="3">
    <source>
        <dbReference type="ARBA" id="ARBA00021197"/>
    </source>
</evidence>